<evidence type="ECO:0000256" key="1">
    <source>
        <dbReference type="SAM" id="Phobius"/>
    </source>
</evidence>
<name>A0A1G4XGN0_9ACTN</name>
<keyword evidence="3" id="KW-1185">Reference proteome</keyword>
<accession>A0A1G4XGN0</accession>
<sequence length="376" mass="39956">MPGVTTNRVPYGETGKAVQAARPPAGLGPSSRVFLRGLGQLRAPLPVLVAGVLMTVPVLALAVASVAVVLPGFSAGFWQGLFSCLLGIILFTLAGLGWRGVKRTVHLGSYDDGFFLARLSLIGLVVVGVAAIALVAQGEEMPWTMALVPAGVAFLWLPWVLLQNDAARAWPQQVELRRGVRVADAEQAACLPGVRVHTCGAFGYAYPAQPPEVVPVHDRHGSGWRVRYTCGACGEPAEQLGAALREGETPELGGSDLWWLGEQADQVCQSAPTEVDGRLVVRPVSPAALDDEPLVWCVRALRGGVRVTQQLLALVPEGADKVPGMRTAGRTVPVDQVTRAFRRDTLEQALSRRQGWLASFEAEVRRRAGAVPPVGA</sequence>
<reference evidence="3" key="1">
    <citation type="submission" date="2016-10" db="EMBL/GenBank/DDBJ databases">
        <authorList>
            <person name="Varghese N."/>
            <person name="Submissions S."/>
        </authorList>
    </citation>
    <scope>NUCLEOTIDE SEQUENCE [LARGE SCALE GENOMIC DNA]</scope>
    <source>
        <strain evidence="3">DSM 45722</strain>
    </source>
</reference>
<organism evidence="2 3">
    <name type="scientific">Klenkia marina</name>
    <dbReference type="NCBI Taxonomy" id="1960309"/>
    <lineage>
        <taxon>Bacteria</taxon>
        <taxon>Bacillati</taxon>
        <taxon>Actinomycetota</taxon>
        <taxon>Actinomycetes</taxon>
        <taxon>Geodermatophilales</taxon>
        <taxon>Geodermatophilaceae</taxon>
        <taxon>Klenkia</taxon>
    </lineage>
</organism>
<feature type="transmembrane region" description="Helical" evidence="1">
    <location>
        <begin position="76"/>
        <end position="98"/>
    </location>
</feature>
<dbReference type="AlphaFoldDB" id="A0A1G4XGN0"/>
<keyword evidence="1" id="KW-0472">Membrane</keyword>
<proteinExistence type="predicted"/>
<keyword evidence="1" id="KW-1133">Transmembrane helix</keyword>
<evidence type="ECO:0000313" key="3">
    <source>
        <dbReference type="Proteomes" id="UP000198981"/>
    </source>
</evidence>
<protein>
    <submittedName>
        <fullName evidence="2">Uncharacterized protein</fullName>
    </submittedName>
</protein>
<dbReference type="Proteomes" id="UP000198981">
    <property type="component" value="Unassembled WGS sequence"/>
</dbReference>
<gene>
    <name evidence="2" type="ORF">SAMN03159343_0903</name>
</gene>
<feature type="transmembrane region" description="Helical" evidence="1">
    <location>
        <begin position="119"/>
        <end position="137"/>
    </location>
</feature>
<dbReference type="EMBL" id="FMUH01000001">
    <property type="protein sequence ID" value="SCX40184.1"/>
    <property type="molecule type" value="Genomic_DNA"/>
</dbReference>
<dbReference type="STRING" id="1960309.SAMN03159343_0903"/>
<feature type="transmembrane region" description="Helical" evidence="1">
    <location>
        <begin position="45"/>
        <end position="70"/>
    </location>
</feature>
<keyword evidence="1" id="KW-0812">Transmembrane</keyword>
<evidence type="ECO:0000313" key="2">
    <source>
        <dbReference type="EMBL" id="SCX40184.1"/>
    </source>
</evidence>
<feature type="transmembrane region" description="Helical" evidence="1">
    <location>
        <begin position="143"/>
        <end position="162"/>
    </location>
</feature>